<keyword evidence="3" id="KW-1185">Reference proteome</keyword>
<name>A0ABQ9UZC8_SAGOE</name>
<sequence length="110" mass="12006">MSAQQQEEQNIECHFHEAKLLGQQQMHPLASGKTHYVSSRSTRDQEHTKPKLSGLVKKTHLLSLADSAGDKVSWRLNVRQAGNACAKPKRKQGCTMVTTEGAAGPGGTRL</sequence>
<feature type="region of interest" description="Disordered" evidence="1">
    <location>
        <begin position="29"/>
        <end position="54"/>
    </location>
</feature>
<gene>
    <name evidence="2" type="ORF">P7K49_020024</name>
</gene>
<accession>A0ABQ9UZC8</accession>
<evidence type="ECO:0000256" key="1">
    <source>
        <dbReference type="SAM" id="MobiDB-lite"/>
    </source>
</evidence>
<organism evidence="2 3">
    <name type="scientific">Saguinus oedipus</name>
    <name type="common">Cotton-top tamarin</name>
    <name type="synonym">Oedipomidas oedipus</name>
    <dbReference type="NCBI Taxonomy" id="9490"/>
    <lineage>
        <taxon>Eukaryota</taxon>
        <taxon>Metazoa</taxon>
        <taxon>Chordata</taxon>
        <taxon>Craniata</taxon>
        <taxon>Vertebrata</taxon>
        <taxon>Euteleostomi</taxon>
        <taxon>Mammalia</taxon>
        <taxon>Eutheria</taxon>
        <taxon>Euarchontoglires</taxon>
        <taxon>Primates</taxon>
        <taxon>Haplorrhini</taxon>
        <taxon>Platyrrhini</taxon>
        <taxon>Cebidae</taxon>
        <taxon>Callitrichinae</taxon>
        <taxon>Saguinus</taxon>
    </lineage>
</organism>
<reference evidence="2 3" key="1">
    <citation type="submission" date="2023-05" db="EMBL/GenBank/DDBJ databases">
        <title>B98-5 Cell Line De Novo Hybrid Assembly: An Optical Mapping Approach.</title>
        <authorList>
            <person name="Kananen K."/>
            <person name="Auerbach J.A."/>
            <person name="Kautto E."/>
            <person name="Blachly J.S."/>
        </authorList>
    </citation>
    <scope>NUCLEOTIDE SEQUENCE [LARGE SCALE GENOMIC DNA]</scope>
    <source>
        <strain evidence="2">B95-8</strain>
        <tissue evidence="2">Cell line</tissue>
    </source>
</reference>
<evidence type="ECO:0000313" key="3">
    <source>
        <dbReference type="Proteomes" id="UP001266305"/>
    </source>
</evidence>
<proteinExistence type="predicted"/>
<protein>
    <submittedName>
        <fullName evidence="2">Uncharacterized protein</fullName>
    </submittedName>
</protein>
<feature type="non-terminal residue" evidence="2">
    <location>
        <position position="110"/>
    </location>
</feature>
<comment type="caution">
    <text evidence="2">The sequence shown here is derived from an EMBL/GenBank/DDBJ whole genome shotgun (WGS) entry which is preliminary data.</text>
</comment>
<dbReference type="Proteomes" id="UP001266305">
    <property type="component" value="Unassembled WGS sequence"/>
</dbReference>
<feature type="region of interest" description="Disordered" evidence="1">
    <location>
        <begin position="85"/>
        <end position="110"/>
    </location>
</feature>
<dbReference type="EMBL" id="JASSZA010000009">
    <property type="protein sequence ID" value="KAK2102357.1"/>
    <property type="molecule type" value="Genomic_DNA"/>
</dbReference>
<evidence type="ECO:0000313" key="2">
    <source>
        <dbReference type="EMBL" id="KAK2102357.1"/>
    </source>
</evidence>